<evidence type="ECO:0000259" key="7">
    <source>
        <dbReference type="Pfam" id="PF01545"/>
    </source>
</evidence>
<keyword evidence="4 6" id="KW-1133">Transmembrane helix</keyword>
<dbReference type="Pfam" id="PF01545">
    <property type="entry name" value="Cation_efflux"/>
    <property type="match status" value="1"/>
</dbReference>
<evidence type="ECO:0000313" key="9">
    <source>
        <dbReference type="Proteomes" id="UP000241803"/>
    </source>
</evidence>
<sequence length="233" mass="25374">MTRNIQLERKLLHFSTLFALLFAVMGISLGVWIGSLVIIFDGAYSLVSLFLTLVSVAAASYIHKPRKNPSAINITKVEPMVIAFKGLVITLMCCISFASAVEAILNGGRDVNTGVALIFGVINVLGCIGAYWLLVKKGKRANSGLVDAEAKQWLMDTVISIAVMVGFVFAKILSLTEYQSYAVYADPVMVIIVSIYFIIVPLKMTYEAIQQLVLDKQPMSDDNNHDASISSTS</sequence>
<evidence type="ECO:0000313" key="8">
    <source>
        <dbReference type="EMBL" id="PSV48363.1"/>
    </source>
</evidence>
<protein>
    <submittedName>
        <fullName evidence="8">Cation transporter</fullName>
    </submittedName>
</protein>
<proteinExistence type="predicted"/>
<comment type="caution">
    <text evidence="8">The sequence shown here is derived from an EMBL/GenBank/DDBJ whole genome shotgun (WGS) entry which is preliminary data.</text>
</comment>
<feature type="transmembrane region" description="Helical" evidence="6">
    <location>
        <begin position="181"/>
        <end position="202"/>
    </location>
</feature>
<dbReference type="RefSeq" id="WP_107252966.1">
    <property type="nucleotide sequence ID" value="NZ_PYOC01000002.1"/>
</dbReference>
<dbReference type="GO" id="GO:0006882">
    <property type="term" value="P:intracellular zinc ion homeostasis"/>
    <property type="evidence" value="ECO:0007669"/>
    <property type="project" value="TreeGrafter"/>
</dbReference>
<dbReference type="Gene3D" id="1.20.1510.10">
    <property type="entry name" value="Cation efflux protein transmembrane domain"/>
    <property type="match status" value="1"/>
</dbReference>
<evidence type="ECO:0000256" key="3">
    <source>
        <dbReference type="ARBA" id="ARBA00022692"/>
    </source>
</evidence>
<feature type="transmembrane region" description="Helical" evidence="6">
    <location>
        <begin position="12"/>
        <end position="37"/>
    </location>
</feature>
<dbReference type="PANTHER" id="PTHR43840:SF15">
    <property type="entry name" value="MITOCHONDRIAL METAL TRANSPORTER 1-RELATED"/>
    <property type="match status" value="1"/>
</dbReference>
<evidence type="ECO:0000256" key="1">
    <source>
        <dbReference type="ARBA" id="ARBA00004141"/>
    </source>
</evidence>
<dbReference type="GO" id="GO:0005886">
    <property type="term" value="C:plasma membrane"/>
    <property type="evidence" value="ECO:0007669"/>
    <property type="project" value="TreeGrafter"/>
</dbReference>
<dbReference type="GO" id="GO:0015093">
    <property type="term" value="F:ferrous iron transmembrane transporter activity"/>
    <property type="evidence" value="ECO:0007669"/>
    <property type="project" value="TreeGrafter"/>
</dbReference>
<dbReference type="AlphaFoldDB" id="A0A2T3LAM1"/>
<dbReference type="PANTHER" id="PTHR43840">
    <property type="entry name" value="MITOCHONDRIAL METAL TRANSPORTER 1-RELATED"/>
    <property type="match status" value="1"/>
</dbReference>
<dbReference type="GO" id="GO:0015341">
    <property type="term" value="F:zinc efflux antiporter activity"/>
    <property type="evidence" value="ECO:0007669"/>
    <property type="project" value="TreeGrafter"/>
</dbReference>
<gene>
    <name evidence="8" type="ORF">C9J47_07505</name>
</gene>
<keyword evidence="9" id="KW-1185">Reference proteome</keyword>
<evidence type="ECO:0000256" key="6">
    <source>
        <dbReference type="SAM" id="Phobius"/>
    </source>
</evidence>
<keyword evidence="3 6" id="KW-0812">Transmembrane</keyword>
<accession>A0A2T3LAM1</accession>
<feature type="transmembrane region" description="Helical" evidence="6">
    <location>
        <begin position="82"/>
        <end position="101"/>
    </location>
</feature>
<dbReference type="InterPro" id="IPR050291">
    <property type="entry name" value="CDF_Transporter"/>
</dbReference>
<keyword evidence="5 6" id="KW-0472">Membrane</keyword>
<name>A0A2T3LAM1_9GAMM</name>
<keyword evidence="2" id="KW-0813">Transport</keyword>
<dbReference type="InterPro" id="IPR058533">
    <property type="entry name" value="Cation_efflux_TM"/>
</dbReference>
<dbReference type="SUPFAM" id="SSF161111">
    <property type="entry name" value="Cation efflux protein transmembrane domain-like"/>
    <property type="match status" value="1"/>
</dbReference>
<reference evidence="8 9" key="1">
    <citation type="submission" date="2018-03" db="EMBL/GenBank/DDBJ databases">
        <title>Whole genome sequencing of Histamine producing bacteria.</title>
        <authorList>
            <person name="Butler K."/>
        </authorList>
    </citation>
    <scope>NUCLEOTIDE SEQUENCE [LARGE SCALE GENOMIC DNA]</scope>
    <source>
        <strain evidence="8 9">ATCC 19614</strain>
    </source>
</reference>
<feature type="domain" description="Cation efflux protein transmembrane" evidence="7">
    <location>
        <begin position="13"/>
        <end position="213"/>
    </location>
</feature>
<organism evidence="8 9">
    <name type="scientific">Photobacterium indicum</name>
    <dbReference type="NCBI Taxonomy" id="81447"/>
    <lineage>
        <taxon>Bacteria</taxon>
        <taxon>Pseudomonadati</taxon>
        <taxon>Pseudomonadota</taxon>
        <taxon>Gammaproteobacteria</taxon>
        <taxon>Vibrionales</taxon>
        <taxon>Vibrionaceae</taxon>
        <taxon>Photobacterium</taxon>
    </lineage>
</organism>
<dbReference type="GO" id="GO:0015086">
    <property type="term" value="F:cadmium ion transmembrane transporter activity"/>
    <property type="evidence" value="ECO:0007669"/>
    <property type="project" value="TreeGrafter"/>
</dbReference>
<evidence type="ECO:0000256" key="5">
    <source>
        <dbReference type="ARBA" id="ARBA00023136"/>
    </source>
</evidence>
<dbReference type="InterPro" id="IPR027469">
    <property type="entry name" value="Cation_efflux_TMD_sf"/>
</dbReference>
<feature type="transmembrane region" description="Helical" evidence="6">
    <location>
        <begin position="154"/>
        <end position="175"/>
    </location>
</feature>
<feature type="transmembrane region" description="Helical" evidence="6">
    <location>
        <begin position="43"/>
        <end position="62"/>
    </location>
</feature>
<evidence type="ECO:0000256" key="2">
    <source>
        <dbReference type="ARBA" id="ARBA00022448"/>
    </source>
</evidence>
<feature type="transmembrane region" description="Helical" evidence="6">
    <location>
        <begin position="113"/>
        <end position="134"/>
    </location>
</feature>
<dbReference type="Proteomes" id="UP000241803">
    <property type="component" value="Unassembled WGS sequence"/>
</dbReference>
<evidence type="ECO:0000256" key="4">
    <source>
        <dbReference type="ARBA" id="ARBA00022989"/>
    </source>
</evidence>
<comment type="subcellular location">
    <subcellularLocation>
        <location evidence="1">Membrane</location>
        <topology evidence="1">Multi-pass membrane protein</topology>
    </subcellularLocation>
</comment>
<dbReference type="EMBL" id="PYOC01000002">
    <property type="protein sequence ID" value="PSV48363.1"/>
    <property type="molecule type" value="Genomic_DNA"/>
</dbReference>